<accession>A0A835D8L6</accession>
<evidence type="ECO:0000313" key="2">
    <source>
        <dbReference type="EMBL" id="KAF8391877.1"/>
    </source>
</evidence>
<reference evidence="2 3" key="1">
    <citation type="submission" date="2020-04" db="EMBL/GenBank/DDBJ databases">
        <title>Plant Genome Project.</title>
        <authorList>
            <person name="Zhang R.-G."/>
        </authorList>
    </citation>
    <scope>NUCLEOTIDE SEQUENCE [LARGE SCALE GENOMIC DNA]</scope>
    <source>
        <strain evidence="2">YNK0</strain>
        <tissue evidence="2">Leaf</tissue>
    </source>
</reference>
<dbReference type="EMBL" id="JABCRI010000016">
    <property type="protein sequence ID" value="KAF8391877.1"/>
    <property type="molecule type" value="Genomic_DNA"/>
</dbReference>
<comment type="caution">
    <text evidence="2">The sequence shown here is derived from an EMBL/GenBank/DDBJ whole genome shotgun (WGS) entry which is preliminary data.</text>
</comment>
<proteinExistence type="predicted"/>
<name>A0A835D8L6_TETSI</name>
<dbReference type="OMA" id="DECKWSH"/>
<keyword evidence="3" id="KW-1185">Reference proteome</keyword>
<dbReference type="OrthoDB" id="755325at2759"/>
<feature type="region of interest" description="Disordered" evidence="1">
    <location>
        <begin position="89"/>
        <end position="108"/>
    </location>
</feature>
<sequence length="164" mass="18640">MDECKWSHIPAFGNWDYANHLPITQYFESARQARLLCCNSSGEGDLYMAGDLYAHHMKTSPSTVVVPLGKTKVSGRRYPHAKEQKKQVIGSDVIESPRHQASPPRAPKAVDQDLYEIPPLLLHTKLKRVEENVTIGFLFKMFGTHLRCVKLEKKLITSYSIPYV</sequence>
<dbReference type="AlphaFoldDB" id="A0A835D8L6"/>
<evidence type="ECO:0000313" key="3">
    <source>
        <dbReference type="Proteomes" id="UP000655225"/>
    </source>
</evidence>
<dbReference type="PANTHER" id="PTHR33699:SF3">
    <property type="entry name" value="OS06G0347300 PROTEIN"/>
    <property type="match status" value="1"/>
</dbReference>
<evidence type="ECO:0000256" key="1">
    <source>
        <dbReference type="SAM" id="MobiDB-lite"/>
    </source>
</evidence>
<dbReference type="Proteomes" id="UP000655225">
    <property type="component" value="Unassembled WGS sequence"/>
</dbReference>
<gene>
    <name evidence="2" type="ORF">HHK36_022217</name>
</gene>
<dbReference type="PANTHER" id="PTHR33699">
    <property type="entry name" value="EXPRESSED PROTEIN"/>
    <property type="match status" value="1"/>
</dbReference>
<organism evidence="2 3">
    <name type="scientific">Tetracentron sinense</name>
    <name type="common">Spur-leaf</name>
    <dbReference type="NCBI Taxonomy" id="13715"/>
    <lineage>
        <taxon>Eukaryota</taxon>
        <taxon>Viridiplantae</taxon>
        <taxon>Streptophyta</taxon>
        <taxon>Embryophyta</taxon>
        <taxon>Tracheophyta</taxon>
        <taxon>Spermatophyta</taxon>
        <taxon>Magnoliopsida</taxon>
        <taxon>Trochodendrales</taxon>
        <taxon>Trochodendraceae</taxon>
        <taxon>Tetracentron</taxon>
    </lineage>
</organism>
<protein>
    <submittedName>
        <fullName evidence="2">Uncharacterized protein</fullName>
    </submittedName>
</protein>